<dbReference type="GO" id="GO:0006508">
    <property type="term" value="P:proteolysis"/>
    <property type="evidence" value="ECO:0007669"/>
    <property type="project" value="InterPro"/>
</dbReference>
<dbReference type="PANTHER" id="PTHR24260:SF143">
    <property type="entry name" value="SERINE PROTEASE GD-LIKE PROTEIN"/>
    <property type="match status" value="1"/>
</dbReference>
<dbReference type="EMBL" id="EF092047">
    <property type="protein sequence ID" value="ABN12039.1"/>
    <property type="molecule type" value="mRNA"/>
</dbReference>
<dbReference type="Pfam" id="PF00089">
    <property type="entry name" value="Trypsin"/>
    <property type="match status" value="1"/>
</dbReference>
<evidence type="ECO:0000313" key="7">
    <source>
        <dbReference type="EMBL" id="ABN12039.1"/>
    </source>
</evidence>
<dbReference type="PANTHER" id="PTHR24260">
    <property type="match status" value="1"/>
</dbReference>
<sequence length="187" mass="20626">VYLGKYNINADESTSQKKAVVDLRVNPKYNRANFHDDIAILNLNSDAEYTNYVRPICLWEAVDGIQDVVGKDGIVAGWGYNEHQQLNQELKQATMPIVSADKCARSDAPFFAEYVSENAFCAGSLNGTGPCKGDSGGGLVVKRNNTWFLRGIVSVSAAPKNGSVCNNHHYIVFTDVARYTDFIRQNL</sequence>
<keyword evidence="2" id="KW-0964">Secreted</keyword>
<evidence type="ECO:0000256" key="3">
    <source>
        <dbReference type="ARBA" id="ARBA00022729"/>
    </source>
</evidence>
<accession>A3EXX9</accession>
<feature type="non-terminal residue" evidence="7">
    <location>
        <position position="1"/>
    </location>
</feature>
<dbReference type="CDD" id="cd00190">
    <property type="entry name" value="Tryp_SPc"/>
    <property type="match status" value="1"/>
</dbReference>
<keyword evidence="4" id="KW-1015">Disulfide bond</keyword>
<name>A3EXX9_MACHI</name>
<dbReference type="AlphaFoldDB" id="A3EXX9"/>
<dbReference type="GO" id="GO:0004252">
    <property type="term" value="F:serine-type endopeptidase activity"/>
    <property type="evidence" value="ECO:0007669"/>
    <property type="project" value="InterPro"/>
</dbReference>
<evidence type="ECO:0000256" key="1">
    <source>
        <dbReference type="ARBA" id="ARBA00004613"/>
    </source>
</evidence>
<dbReference type="SUPFAM" id="SSF50494">
    <property type="entry name" value="Trypsin-like serine proteases"/>
    <property type="match status" value="1"/>
</dbReference>
<dbReference type="InterPro" id="IPR009003">
    <property type="entry name" value="Peptidase_S1_PA"/>
</dbReference>
<comment type="subcellular location">
    <subcellularLocation>
        <location evidence="1">Secreted</location>
    </subcellularLocation>
</comment>
<feature type="domain" description="Peptidase S1" evidence="6">
    <location>
        <begin position="1"/>
        <end position="187"/>
    </location>
</feature>
<organism evidence="7">
    <name type="scientific">Maconellicoccus hirsutus</name>
    <name type="common">Pink hibiscus mealybug</name>
    <dbReference type="NCBI Taxonomy" id="177089"/>
    <lineage>
        <taxon>Eukaryota</taxon>
        <taxon>Metazoa</taxon>
        <taxon>Ecdysozoa</taxon>
        <taxon>Arthropoda</taxon>
        <taxon>Hexapoda</taxon>
        <taxon>Insecta</taxon>
        <taxon>Pterygota</taxon>
        <taxon>Neoptera</taxon>
        <taxon>Paraneoptera</taxon>
        <taxon>Hemiptera</taxon>
        <taxon>Sternorrhyncha</taxon>
        <taxon>Coccoidea</taxon>
        <taxon>Pseudococcidae</taxon>
        <taxon>Maconellicoccus</taxon>
    </lineage>
</organism>
<dbReference type="InterPro" id="IPR051333">
    <property type="entry name" value="CLIP_Serine_Protease"/>
</dbReference>
<evidence type="ECO:0000256" key="2">
    <source>
        <dbReference type="ARBA" id="ARBA00022525"/>
    </source>
</evidence>
<dbReference type="Gene3D" id="2.40.10.10">
    <property type="entry name" value="Trypsin-like serine proteases"/>
    <property type="match status" value="1"/>
</dbReference>
<dbReference type="FunFam" id="2.40.10.10:FF:000054">
    <property type="entry name" value="Complement C1r subcomponent"/>
    <property type="match status" value="1"/>
</dbReference>
<evidence type="ECO:0000256" key="4">
    <source>
        <dbReference type="ARBA" id="ARBA00023157"/>
    </source>
</evidence>
<proteinExistence type="evidence at transcript level"/>
<dbReference type="SMART" id="SM00020">
    <property type="entry name" value="Tryp_SPc"/>
    <property type="match status" value="1"/>
</dbReference>
<dbReference type="InterPro" id="IPR043504">
    <property type="entry name" value="Peptidase_S1_PA_chymotrypsin"/>
</dbReference>
<reference evidence="7" key="1">
    <citation type="submission" date="2006-10" db="EMBL/GenBank/DDBJ databases">
        <title>Expressed genes of the pink hibiscus mealybug, Maconellicoccus hirsutus.</title>
        <authorList>
            <person name="Hunter W.B."/>
            <person name="Hunnicutt L.E."/>
        </authorList>
    </citation>
    <scope>NUCLEOTIDE SEQUENCE</scope>
</reference>
<evidence type="ECO:0000256" key="5">
    <source>
        <dbReference type="ARBA" id="ARBA00023180"/>
    </source>
</evidence>
<dbReference type="GO" id="GO:0005576">
    <property type="term" value="C:extracellular region"/>
    <property type="evidence" value="ECO:0007669"/>
    <property type="project" value="UniProtKB-SubCell"/>
</dbReference>
<keyword evidence="3" id="KW-0732">Signal</keyword>
<evidence type="ECO:0000259" key="6">
    <source>
        <dbReference type="PROSITE" id="PS50240"/>
    </source>
</evidence>
<dbReference type="InterPro" id="IPR001254">
    <property type="entry name" value="Trypsin_dom"/>
</dbReference>
<protein>
    <recommendedName>
        <fullName evidence="6">Peptidase S1 domain-containing protein</fullName>
    </recommendedName>
</protein>
<keyword evidence="5" id="KW-0325">Glycoprotein</keyword>
<dbReference type="PROSITE" id="PS50240">
    <property type="entry name" value="TRYPSIN_DOM"/>
    <property type="match status" value="1"/>
</dbReference>